<feature type="domain" description="Sulfatase N-terminal" evidence="3">
    <location>
        <begin position="205"/>
        <end position="441"/>
    </location>
</feature>
<feature type="transmembrane region" description="Helical" evidence="2">
    <location>
        <begin position="156"/>
        <end position="176"/>
    </location>
</feature>
<dbReference type="InterPro" id="IPR000917">
    <property type="entry name" value="Sulfatase_N"/>
</dbReference>
<evidence type="ECO:0000256" key="2">
    <source>
        <dbReference type="SAM" id="Phobius"/>
    </source>
</evidence>
<reference evidence="4" key="1">
    <citation type="submission" date="2019-03" db="EMBL/GenBank/DDBJ databases">
        <title>Lake Tanganyika Metagenome-Assembled Genomes (MAGs).</title>
        <authorList>
            <person name="Tran P."/>
        </authorList>
    </citation>
    <scope>NUCLEOTIDE SEQUENCE</scope>
    <source>
        <strain evidence="4">K_DeepCast_150m_m2_040</strain>
    </source>
</reference>
<dbReference type="Proteomes" id="UP000779900">
    <property type="component" value="Unassembled WGS sequence"/>
</dbReference>
<dbReference type="InterPro" id="IPR017850">
    <property type="entry name" value="Alkaline_phosphatase_core_sf"/>
</dbReference>
<dbReference type="Pfam" id="PF00884">
    <property type="entry name" value="Sulfatase"/>
    <property type="match status" value="1"/>
</dbReference>
<organism evidence="4 5">
    <name type="scientific">candidate division WOR-3 bacterium</name>
    <dbReference type="NCBI Taxonomy" id="2052148"/>
    <lineage>
        <taxon>Bacteria</taxon>
        <taxon>Bacteria division WOR-3</taxon>
    </lineage>
</organism>
<dbReference type="SUPFAM" id="SSF53649">
    <property type="entry name" value="Alkaline phosphatase-like"/>
    <property type="match status" value="1"/>
</dbReference>
<proteinExistence type="predicted"/>
<evidence type="ECO:0000313" key="5">
    <source>
        <dbReference type="Proteomes" id="UP000779900"/>
    </source>
</evidence>
<keyword evidence="2" id="KW-0812">Transmembrane</keyword>
<protein>
    <recommendedName>
        <fullName evidence="3">Sulfatase N-terminal domain-containing protein</fullName>
    </recommendedName>
</protein>
<comment type="caution">
    <text evidence="4">The sequence shown here is derived from an EMBL/GenBank/DDBJ whole genome shotgun (WGS) entry which is preliminary data.</text>
</comment>
<feature type="transmembrane region" description="Helical" evidence="2">
    <location>
        <begin position="98"/>
        <end position="117"/>
    </location>
</feature>
<evidence type="ECO:0000256" key="1">
    <source>
        <dbReference type="SAM" id="MobiDB-lite"/>
    </source>
</evidence>
<gene>
    <name evidence="4" type="ORF">FJY68_00655</name>
</gene>
<sequence length="542" mass="59295">MTRKAGPERPVPPHLQGARSGTLPAAREEQANQKPGRSALPLHPVLFAIAPVLFVYAYNGARIPIDPRELLVPIALSLAMTAVLWAILGLLFHSAARAALLVSLFLVLFFLYGHVAGSYMPEVFASAELLLGGTVLLGIGVWLVVRRRKRRARRSLSGVTVVLNCVAGGILTVNLATGLRAFAHRPPRAEHGTGQEAAATGAGYPDIYYIIADSYVRSDVLKSGHNADNSAFLGKLESLGFFVADRARSNYAWTHPSLASSLNFTYLDSLAAAVGTESDNGGPLLGMIKNSRLAGFLRRRGYKTVSFASGDAGTDQFAADVRLSPPWSLTEFQGILVNTTLLRDILIMRHASSVDRHRDRVLYTLRNLPYAGRSRHPVFVFAHVLSPHRPFIFRPRGLPANVSSYGGQALYLGSLLEAVVRQIMAQSQRPPVIIIQADHGLRETVSWGDSAQSQLEERMAILYAAYLPPSGRRTETSALLYDSISPVNTFRVVLSQYFDTTMALLPDRSYYSRLDRPYRFYDVDRPESYQAADGPARPGAAP</sequence>
<feature type="region of interest" description="Disordered" evidence="1">
    <location>
        <begin position="1"/>
        <end position="37"/>
    </location>
</feature>
<feature type="transmembrane region" description="Helical" evidence="2">
    <location>
        <begin position="40"/>
        <end position="58"/>
    </location>
</feature>
<keyword evidence="2" id="KW-0472">Membrane</keyword>
<feature type="transmembrane region" description="Helical" evidence="2">
    <location>
        <begin position="123"/>
        <end position="144"/>
    </location>
</feature>
<accession>A0A938BSA5</accession>
<name>A0A938BSA5_UNCW3</name>
<dbReference type="EMBL" id="VGIR01000002">
    <property type="protein sequence ID" value="MBM3330342.1"/>
    <property type="molecule type" value="Genomic_DNA"/>
</dbReference>
<evidence type="ECO:0000313" key="4">
    <source>
        <dbReference type="EMBL" id="MBM3330342.1"/>
    </source>
</evidence>
<feature type="transmembrane region" description="Helical" evidence="2">
    <location>
        <begin position="70"/>
        <end position="91"/>
    </location>
</feature>
<evidence type="ECO:0000259" key="3">
    <source>
        <dbReference type="Pfam" id="PF00884"/>
    </source>
</evidence>
<dbReference type="AlphaFoldDB" id="A0A938BSA5"/>
<dbReference type="Gene3D" id="3.40.720.10">
    <property type="entry name" value="Alkaline Phosphatase, subunit A"/>
    <property type="match status" value="1"/>
</dbReference>
<keyword evidence="2" id="KW-1133">Transmembrane helix</keyword>